<organism evidence="1 2">
    <name type="scientific">Trichonephila clavata</name>
    <name type="common">Joro spider</name>
    <name type="synonym">Nephila clavata</name>
    <dbReference type="NCBI Taxonomy" id="2740835"/>
    <lineage>
        <taxon>Eukaryota</taxon>
        <taxon>Metazoa</taxon>
        <taxon>Ecdysozoa</taxon>
        <taxon>Arthropoda</taxon>
        <taxon>Chelicerata</taxon>
        <taxon>Arachnida</taxon>
        <taxon>Araneae</taxon>
        <taxon>Araneomorphae</taxon>
        <taxon>Entelegynae</taxon>
        <taxon>Araneoidea</taxon>
        <taxon>Nephilidae</taxon>
        <taxon>Trichonephila</taxon>
    </lineage>
</organism>
<keyword evidence="2" id="KW-1185">Reference proteome</keyword>
<dbReference type="EMBL" id="BMAO01005300">
    <property type="protein sequence ID" value="GFR00532.1"/>
    <property type="molecule type" value="Genomic_DNA"/>
</dbReference>
<comment type="caution">
    <text evidence="1">The sequence shown here is derived from an EMBL/GenBank/DDBJ whole genome shotgun (WGS) entry which is preliminary data.</text>
</comment>
<protein>
    <submittedName>
        <fullName evidence="1">Uncharacterized protein</fullName>
    </submittedName>
</protein>
<proteinExistence type="predicted"/>
<gene>
    <name evidence="1" type="ORF">TNCT_340001</name>
</gene>
<dbReference type="Proteomes" id="UP000887116">
    <property type="component" value="Unassembled WGS sequence"/>
</dbReference>
<name>A0A8X6L9R2_TRICU</name>
<evidence type="ECO:0000313" key="2">
    <source>
        <dbReference type="Proteomes" id="UP000887116"/>
    </source>
</evidence>
<accession>A0A8X6L9R2</accession>
<dbReference type="OrthoDB" id="10564353at2759"/>
<sequence>MDTPTTTLTIVNELSKFQYSIQFTKRTFGFRDLHQQGVWVCGTTPGLTFDCIVEIGSGIYKSLLHYPSILSPRHLPVCFRPYSSLVVTISCPLLSTCSDDTLRMIDLESNTARQPTCVFHADDQTLSTLLNCTKCLFIRSSGIHRLLRSF</sequence>
<reference evidence="1" key="1">
    <citation type="submission" date="2020-07" db="EMBL/GenBank/DDBJ databases">
        <title>Multicomponent nature underlies the extraordinary mechanical properties of spider dragline silk.</title>
        <authorList>
            <person name="Kono N."/>
            <person name="Nakamura H."/>
            <person name="Mori M."/>
            <person name="Yoshida Y."/>
            <person name="Ohtoshi R."/>
            <person name="Malay A.D."/>
            <person name="Moran D.A.P."/>
            <person name="Tomita M."/>
            <person name="Numata K."/>
            <person name="Arakawa K."/>
        </authorList>
    </citation>
    <scope>NUCLEOTIDE SEQUENCE</scope>
</reference>
<dbReference type="AlphaFoldDB" id="A0A8X6L9R2"/>
<evidence type="ECO:0000313" key="1">
    <source>
        <dbReference type="EMBL" id="GFR00532.1"/>
    </source>
</evidence>